<evidence type="ECO:0000313" key="9">
    <source>
        <dbReference type="Proteomes" id="UP000800036"/>
    </source>
</evidence>
<evidence type="ECO:0000256" key="5">
    <source>
        <dbReference type="ARBA" id="ARBA00022679"/>
    </source>
</evidence>
<dbReference type="GO" id="GO:0006520">
    <property type="term" value="P:amino acid metabolic process"/>
    <property type="evidence" value="ECO:0007669"/>
    <property type="project" value="InterPro"/>
</dbReference>
<dbReference type="OrthoDB" id="6752799at2759"/>
<dbReference type="PRINTS" id="PR00799">
    <property type="entry name" value="TRANSAMINASE"/>
</dbReference>
<reference evidence="8" key="1">
    <citation type="journal article" date="2020" name="Stud. Mycol.">
        <title>101 Dothideomycetes genomes: a test case for predicting lifestyles and emergence of pathogens.</title>
        <authorList>
            <person name="Haridas S."/>
            <person name="Albert R."/>
            <person name="Binder M."/>
            <person name="Bloem J."/>
            <person name="Labutti K."/>
            <person name="Salamov A."/>
            <person name="Andreopoulos B."/>
            <person name="Baker S."/>
            <person name="Barry K."/>
            <person name="Bills G."/>
            <person name="Bluhm B."/>
            <person name="Cannon C."/>
            <person name="Castanera R."/>
            <person name="Culley D."/>
            <person name="Daum C."/>
            <person name="Ezra D."/>
            <person name="Gonzalez J."/>
            <person name="Henrissat B."/>
            <person name="Kuo A."/>
            <person name="Liang C."/>
            <person name="Lipzen A."/>
            <person name="Lutzoni F."/>
            <person name="Magnuson J."/>
            <person name="Mondo S."/>
            <person name="Nolan M."/>
            <person name="Ohm R."/>
            <person name="Pangilinan J."/>
            <person name="Park H.-J."/>
            <person name="Ramirez L."/>
            <person name="Alfaro M."/>
            <person name="Sun H."/>
            <person name="Tritt A."/>
            <person name="Yoshinaga Y."/>
            <person name="Zwiers L.-H."/>
            <person name="Turgeon B."/>
            <person name="Goodwin S."/>
            <person name="Spatafora J."/>
            <person name="Crous P."/>
            <person name="Grigoriev I."/>
        </authorList>
    </citation>
    <scope>NUCLEOTIDE SEQUENCE</scope>
    <source>
        <strain evidence="8">CBS 107.79</strain>
    </source>
</reference>
<dbReference type="GO" id="GO:0030170">
    <property type="term" value="F:pyridoxal phosphate binding"/>
    <property type="evidence" value="ECO:0007669"/>
    <property type="project" value="InterPro"/>
</dbReference>
<dbReference type="InterPro" id="IPR015422">
    <property type="entry name" value="PyrdxlP-dep_Trfase_small"/>
</dbReference>
<evidence type="ECO:0000256" key="1">
    <source>
        <dbReference type="ARBA" id="ARBA00001933"/>
    </source>
</evidence>
<comment type="similarity">
    <text evidence="2">Belongs to the class-I pyridoxal-phosphate-dependent aminotransferase family.</text>
</comment>
<dbReference type="PANTHER" id="PTHR11879">
    <property type="entry name" value="ASPARTATE AMINOTRANSFERASE"/>
    <property type="match status" value="1"/>
</dbReference>
<dbReference type="EMBL" id="ML976806">
    <property type="protein sequence ID" value="KAF1964095.1"/>
    <property type="molecule type" value="Genomic_DNA"/>
</dbReference>
<dbReference type="Gene3D" id="3.40.640.10">
    <property type="entry name" value="Type I PLP-dependent aspartate aminotransferase-like (Major domain)"/>
    <property type="match status" value="1"/>
</dbReference>
<name>A0A6A5UGS1_9PLEO</name>
<dbReference type="AlphaFoldDB" id="A0A6A5UGS1"/>
<dbReference type="PANTHER" id="PTHR11879:SF22">
    <property type="entry name" value="ASPARTATE AMINOTRANSFERASE, MITOCHONDRIAL"/>
    <property type="match status" value="1"/>
</dbReference>
<dbReference type="InterPro" id="IPR004839">
    <property type="entry name" value="Aminotransferase_I/II_large"/>
</dbReference>
<dbReference type="Pfam" id="PF00155">
    <property type="entry name" value="Aminotran_1_2"/>
    <property type="match status" value="1"/>
</dbReference>
<keyword evidence="4 8" id="KW-0032">Aminotransferase</keyword>
<dbReference type="InterPro" id="IPR015424">
    <property type="entry name" value="PyrdxlP-dep_Trfase"/>
</dbReference>
<comment type="cofactor">
    <cofactor evidence="1">
        <name>pyridoxal 5'-phosphate</name>
        <dbReference type="ChEBI" id="CHEBI:597326"/>
    </cofactor>
</comment>
<keyword evidence="5 8" id="KW-0808">Transferase</keyword>
<dbReference type="CDD" id="cd00609">
    <property type="entry name" value="AAT_like"/>
    <property type="match status" value="1"/>
</dbReference>
<gene>
    <name evidence="8" type="ORF">BU23DRAFT_493846</name>
</gene>
<evidence type="ECO:0000256" key="6">
    <source>
        <dbReference type="ARBA" id="ARBA00022898"/>
    </source>
</evidence>
<dbReference type="InterPro" id="IPR000796">
    <property type="entry name" value="Asp_trans"/>
</dbReference>
<dbReference type="InterPro" id="IPR015421">
    <property type="entry name" value="PyrdxlP-dep_Trfase_major"/>
</dbReference>
<comment type="subunit">
    <text evidence="3">Homodimer.</text>
</comment>
<evidence type="ECO:0000256" key="4">
    <source>
        <dbReference type="ARBA" id="ARBA00022576"/>
    </source>
</evidence>
<feature type="domain" description="Aminotransferase class I/classII large" evidence="7">
    <location>
        <begin position="43"/>
        <end position="371"/>
    </location>
</feature>
<sequence length="371" mass="41707">MERGNTVQKAAKHPLADVPEGKLESLNALQAAFRLDARPGKADLMCGVYQTRGGKSYVLPSVKLAREKLFNDSNWEHEYPSSHLGEAEFRNTSARLLFGEQSSVLMENRLSSMQALGASGACHMGARFLKMHYGPYKSNPERKVYIPRETWVNHPNVFQDVRFDTAGLPYYNFVTHRFDFKQFDDALKQIPTQSIIVLQVCGNNPTGCDPSPDEWQQLAHTFKAMNHFAFLDLSYPGFATGNVADDCAPIRLFVDIDIPFLVAVTYGKCFGLYGERVGHLCMPMPTAESAVRADQQMKLLARAETGAQPRFGAKLVSITLGDSSLKKIWEEDLRGLAQDLMDRRKTLKSELLKHDTLRDWSFVTNQTGMFL</sequence>
<keyword evidence="6" id="KW-0663">Pyridoxal phosphate</keyword>
<organism evidence="8 9">
    <name type="scientific">Bimuria novae-zelandiae CBS 107.79</name>
    <dbReference type="NCBI Taxonomy" id="1447943"/>
    <lineage>
        <taxon>Eukaryota</taxon>
        <taxon>Fungi</taxon>
        <taxon>Dikarya</taxon>
        <taxon>Ascomycota</taxon>
        <taxon>Pezizomycotina</taxon>
        <taxon>Dothideomycetes</taxon>
        <taxon>Pleosporomycetidae</taxon>
        <taxon>Pleosporales</taxon>
        <taxon>Massarineae</taxon>
        <taxon>Didymosphaeriaceae</taxon>
        <taxon>Bimuria</taxon>
    </lineage>
</organism>
<dbReference type="SUPFAM" id="SSF53383">
    <property type="entry name" value="PLP-dependent transferases"/>
    <property type="match status" value="1"/>
</dbReference>
<evidence type="ECO:0000256" key="2">
    <source>
        <dbReference type="ARBA" id="ARBA00007441"/>
    </source>
</evidence>
<proteinExistence type="inferred from homology"/>
<evidence type="ECO:0000313" key="8">
    <source>
        <dbReference type="EMBL" id="KAF1964095.1"/>
    </source>
</evidence>
<keyword evidence="9" id="KW-1185">Reference proteome</keyword>
<accession>A0A6A5UGS1</accession>
<dbReference type="Gene3D" id="3.90.1150.10">
    <property type="entry name" value="Aspartate Aminotransferase, domain 1"/>
    <property type="match status" value="1"/>
</dbReference>
<evidence type="ECO:0000256" key="3">
    <source>
        <dbReference type="ARBA" id="ARBA00011738"/>
    </source>
</evidence>
<evidence type="ECO:0000259" key="7">
    <source>
        <dbReference type="Pfam" id="PF00155"/>
    </source>
</evidence>
<dbReference type="Proteomes" id="UP000800036">
    <property type="component" value="Unassembled WGS sequence"/>
</dbReference>
<protein>
    <submittedName>
        <fullName evidence="8">Aspartate aminotransferase</fullName>
    </submittedName>
</protein>
<dbReference type="GO" id="GO:0004069">
    <property type="term" value="F:L-aspartate:2-oxoglutarate aminotransferase activity"/>
    <property type="evidence" value="ECO:0007669"/>
    <property type="project" value="UniProtKB-EC"/>
</dbReference>